<comment type="caution">
    <text evidence="1">The sequence shown here is derived from an EMBL/GenBank/DDBJ whole genome shotgun (WGS) entry which is preliminary data.</text>
</comment>
<dbReference type="InterPro" id="IPR007920">
    <property type="entry name" value="UPF0223"/>
</dbReference>
<gene>
    <name evidence="1" type="ORF">ACFO4L_02625</name>
</gene>
<dbReference type="Pfam" id="PF05256">
    <property type="entry name" value="UPF0223"/>
    <property type="match status" value="1"/>
</dbReference>
<dbReference type="RefSeq" id="WP_377908092.1">
    <property type="nucleotide sequence ID" value="NZ_JBHSGK010000003.1"/>
</dbReference>
<dbReference type="InterPro" id="IPR023324">
    <property type="entry name" value="BH2638-like_sf"/>
</dbReference>
<keyword evidence="2" id="KW-1185">Reference proteome</keyword>
<evidence type="ECO:0000313" key="2">
    <source>
        <dbReference type="Proteomes" id="UP001595896"/>
    </source>
</evidence>
<organism evidence="1 2">
    <name type="scientific">Bacillus daqingensis</name>
    <dbReference type="NCBI Taxonomy" id="872396"/>
    <lineage>
        <taxon>Bacteria</taxon>
        <taxon>Bacillati</taxon>
        <taxon>Bacillota</taxon>
        <taxon>Bacilli</taxon>
        <taxon>Bacillales</taxon>
        <taxon>Bacillaceae</taxon>
        <taxon>Bacillus</taxon>
    </lineage>
</organism>
<dbReference type="NCBIfam" id="NF003353">
    <property type="entry name" value="PRK04387.1"/>
    <property type="match status" value="1"/>
</dbReference>
<name>A0ABV9NU26_9BACI</name>
<protein>
    <submittedName>
        <fullName evidence="1">UPF0223 family protein</fullName>
    </submittedName>
</protein>
<dbReference type="Proteomes" id="UP001595896">
    <property type="component" value="Unassembled WGS sequence"/>
</dbReference>
<proteinExistence type="predicted"/>
<dbReference type="Gene3D" id="1.10.220.80">
    <property type="entry name" value="BH2638-like"/>
    <property type="match status" value="1"/>
</dbReference>
<dbReference type="SUPFAM" id="SSF158504">
    <property type="entry name" value="BH2638-like"/>
    <property type="match status" value="1"/>
</dbReference>
<reference evidence="2" key="1">
    <citation type="journal article" date="2019" name="Int. J. Syst. Evol. Microbiol.">
        <title>The Global Catalogue of Microorganisms (GCM) 10K type strain sequencing project: providing services to taxonomists for standard genome sequencing and annotation.</title>
        <authorList>
            <consortium name="The Broad Institute Genomics Platform"/>
            <consortium name="The Broad Institute Genome Sequencing Center for Infectious Disease"/>
            <person name="Wu L."/>
            <person name="Ma J."/>
        </authorList>
    </citation>
    <scope>NUCLEOTIDE SEQUENCE [LARGE SCALE GENOMIC DNA]</scope>
    <source>
        <strain evidence="2">JCM 12165</strain>
    </source>
</reference>
<dbReference type="EMBL" id="JBHSGK010000003">
    <property type="protein sequence ID" value="MFC4735469.1"/>
    <property type="molecule type" value="Genomic_DNA"/>
</dbReference>
<accession>A0ABV9NU26</accession>
<evidence type="ECO:0000313" key="1">
    <source>
        <dbReference type="EMBL" id="MFC4735469.1"/>
    </source>
</evidence>
<sequence length="92" mass="10785">MSDQVYFPISQNWTTEEVINVVQFFEVVHKAYTTGAKREDIMNAYRTFQQVVPSKSEEKQHFKEYEKQSGEVPFYVVRDAKKAKTGTVIQMN</sequence>